<dbReference type="SUPFAM" id="SSF103473">
    <property type="entry name" value="MFS general substrate transporter"/>
    <property type="match status" value="1"/>
</dbReference>
<feature type="transmembrane region" description="Helical" evidence="2">
    <location>
        <begin position="107"/>
        <end position="129"/>
    </location>
</feature>
<dbReference type="EMBL" id="VCPD01000007">
    <property type="protein sequence ID" value="TMV04808.1"/>
    <property type="molecule type" value="Genomic_DNA"/>
</dbReference>
<feature type="transmembrane region" description="Helical" evidence="2">
    <location>
        <begin position="284"/>
        <end position="302"/>
    </location>
</feature>
<dbReference type="Gene3D" id="1.20.1250.20">
    <property type="entry name" value="MFS general substrate transporter like domains"/>
    <property type="match status" value="2"/>
</dbReference>
<dbReference type="PANTHER" id="PTHR11328:SF24">
    <property type="entry name" value="MAJOR FACILITATOR SUPERFAMILY (MFS) PROFILE DOMAIN-CONTAINING PROTEIN"/>
    <property type="match status" value="1"/>
</dbReference>
<organism evidence="3 4">
    <name type="scientific">Ruegeria sediminis</name>
    <dbReference type="NCBI Taxonomy" id="2583820"/>
    <lineage>
        <taxon>Bacteria</taxon>
        <taxon>Pseudomonadati</taxon>
        <taxon>Pseudomonadota</taxon>
        <taxon>Alphaproteobacteria</taxon>
        <taxon>Rhodobacterales</taxon>
        <taxon>Roseobacteraceae</taxon>
        <taxon>Ruegeria</taxon>
    </lineage>
</organism>
<feature type="transmembrane region" description="Helical" evidence="2">
    <location>
        <begin position="346"/>
        <end position="369"/>
    </location>
</feature>
<evidence type="ECO:0000256" key="2">
    <source>
        <dbReference type="SAM" id="Phobius"/>
    </source>
</evidence>
<gene>
    <name evidence="3" type="ORF">FGK63_17140</name>
</gene>
<protein>
    <submittedName>
        <fullName evidence="3">Sugar:cation symporter</fullName>
    </submittedName>
</protein>
<dbReference type="InterPro" id="IPR036259">
    <property type="entry name" value="MFS_trans_sf"/>
</dbReference>
<keyword evidence="2" id="KW-0472">Membrane</keyword>
<keyword evidence="2" id="KW-1133">Transmembrane helix</keyword>
<feature type="transmembrane region" description="Helical" evidence="2">
    <location>
        <begin position="255"/>
        <end position="272"/>
    </location>
</feature>
<reference evidence="3 4" key="1">
    <citation type="submission" date="2019-05" db="EMBL/GenBank/DDBJ databases">
        <title>Ruegeria sp. nov., isolated from tidal flat.</title>
        <authorList>
            <person name="Kim W."/>
        </authorList>
    </citation>
    <scope>NUCLEOTIDE SEQUENCE [LARGE SCALE GENOMIC DNA]</scope>
    <source>
        <strain evidence="3 4">CAU 1488</strain>
    </source>
</reference>
<name>A0ABY2WTE9_9RHOB</name>
<accession>A0ABY2WTE9</accession>
<feature type="transmembrane region" description="Helical" evidence="2">
    <location>
        <begin position="150"/>
        <end position="169"/>
    </location>
</feature>
<keyword evidence="4" id="KW-1185">Reference proteome</keyword>
<dbReference type="RefSeq" id="WP_138844537.1">
    <property type="nucleotide sequence ID" value="NZ_VCPD01000007.1"/>
</dbReference>
<feature type="transmembrane region" description="Helical" evidence="2">
    <location>
        <begin position="308"/>
        <end position="334"/>
    </location>
</feature>
<evidence type="ECO:0000256" key="1">
    <source>
        <dbReference type="ARBA" id="ARBA00009617"/>
    </source>
</evidence>
<dbReference type="PANTHER" id="PTHR11328">
    <property type="entry name" value="MAJOR FACILITATOR SUPERFAMILY DOMAIN-CONTAINING PROTEIN"/>
    <property type="match status" value="1"/>
</dbReference>
<keyword evidence="2" id="KW-0812">Transmembrane</keyword>
<proteinExistence type="inferred from homology"/>
<feature type="transmembrane region" description="Helical" evidence="2">
    <location>
        <begin position="80"/>
        <end position="101"/>
    </location>
</feature>
<dbReference type="InterPro" id="IPR039672">
    <property type="entry name" value="MFS_2"/>
</dbReference>
<feature type="transmembrane region" description="Helical" evidence="2">
    <location>
        <begin position="175"/>
        <end position="197"/>
    </location>
</feature>
<evidence type="ECO:0000313" key="4">
    <source>
        <dbReference type="Proteomes" id="UP001193035"/>
    </source>
</evidence>
<comment type="similarity">
    <text evidence="1">Belongs to the sodium:galactoside symporter (TC 2.A.2) family.</text>
</comment>
<feature type="transmembrane region" description="Helical" evidence="2">
    <location>
        <begin position="389"/>
        <end position="409"/>
    </location>
</feature>
<sequence>MSWAAAQNPTRPRLPAYAGFAAVLAAAGLPLYIHAPKFYADRYGVSLAALGAVLFGLRLLDVLQDPLLGRLSEHWRQRRASAAAAATFLLAVGMLGLFAVAPPVSPVLWFALMLTLVFSSFSFLTICFYAQGVTTAGGLGPSGHLRLARWRETGALAGICLAAIAPVLLARVTPWPFAAFALVFAGLALLAGAAMRLEWGAGRLPPSAGFRPVLRDRLARRLLGIAFLNAAPVAVSSTLFLFYVESRLQAPGSEGPLLVLFFLSAAVAAPVWGKLAEHFDPKPVLAIAMTLSIGAFAGALLLGPGDVALFAVICVATGAALGADMTLLPALFATRMARISPTAAEGFGLWSFVSKFTLALAAVLLLPALDAAGFRSGAANPPQALALLALFYAALPCGLKAVALTLLAITDLKEI</sequence>
<feature type="transmembrane region" description="Helical" evidence="2">
    <location>
        <begin position="218"/>
        <end position="243"/>
    </location>
</feature>
<dbReference type="Pfam" id="PF13347">
    <property type="entry name" value="MFS_2"/>
    <property type="match status" value="1"/>
</dbReference>
<comment type="caution">
    <text evidence="3">The sequence shown here is derived from an EMBL/GenBank/DDBJ whole genome shotgun (WGS) entry which is preliminary data.</text>
</comment>
<evidence type="ECO:0000313" key="3">
    <source>
        <dbReference type="EMBL" id="TMV04808.1"/>
    </source>
</evidence>
<feature type="transmembrane region" description="Helical" evidence="2">
    <location>
        <begin position="39"/>
        <end position="60"/>
    </location>
</feature>
<dbReference type="Proteomes" id="UP001193035">
    <property type="component" value="Unassembled WGS sequence"/>
</dbReference>
<feature type="transmembrane region" description="Helical" evidence="2">
    <location>
        <begin position="14"/>
        <end position="33"/>
    </location>
</feature>